<comment type="caution">
    <text evidence="1">The sequence shown here is derived from an EMBL/GenBank/DDBJ whole genome shotgun (WGS) entry which is preliminary data.</text>
</comment>
<evidence type="ECO:0000313" key="1">
    <source>
        <dbReference type="EMBL" id="MBS9525835.1"/>
    </source>
</evidence>
<gene>
    <name evidence="1" type="ORF">KI659_17575</name>
</gene>
<name>A0AAP2CKY8_9BACT</name>
<keyword evidence="2" id="KW-1185">Reference proteome</keyword>
<dbReference type="RefSeq" id="WP_213946695.1">
    <property type="nucleotide sequence ID" value="NZ_JAHCMY010000020.1"/>
</dbReference>
<proteinExistence type="predicted"/>
<dbReference type="AlphaFoldDB" id="A0AAP2CKY8"/>
<dbReference type="Proteomes" id="UP001319104">
    <property type="component" value="Unassembled WGS sequence"/>
</dbReference>
<sequence length="230" mass="26835">MYNIFENNFYQDRVIKRIHDDSDTDLEKKFKSYLTFWGAFGYLAWEEMLANNCKVLSPKKMDQDVIKMGQLFTNNKARTDFNNKDQENFEAKRELCREMYVNLSANEFNNVLSKFYVPNTIDKLIAIKLLTPRMDSKLGIDTLSKIDKDRWMSFTVLPQASLQHVIDNPIAYLLLSSVRQTANFEFLILEMPLGFRYVPTDNLCDFNEILINSNDIINANGNLKAFFTKG</sequence>
<accession>A0AAP2CKY8</accession>
<organism evidence="1 2">
    <name type="scientific">Litoribacter ruber</name>
    <dbReference type="NCBI Taxonomy" id="702568"/>
    <lineage>
        <taxon>Bacteria</taxon>
        <taxon>Pseudomonadati</taxon>
        <taxon>Bacteroidota</taxon>
        <taxon>Cytophagia</taxon>
        <taxon>Cytophagales</taxon>
        <taxon>Cyclobacteriaceae</taxon>
        <taxon>Litoribacter</taxon>
    </lineage>
</organism>
<protein>
    <submittedName>
        <fullName evidence="1">Uncharacterized protein</fullName>
    </submittedName>
</protein>
<evidence type="ECO:0000313" key="2">
    <source>
        <dbReference type="Proteomes" id="UP001319104"/>
    </source>
</evidence>
<reference evidence="1 2" key="1">
    <citation type="submission" date="2021-05" db="EMBL/GenBank/DDBJ databases">
        <authorList>
            <person name="Zhang Z.D."/>
            <person name="Osman G."/>
        </authorList>
    </citation>
    <scope>NUCLEOTIDE SEQUENCE [LARGE SCALE GENOMIC DNA]</scope>
    <source>
        <strain evidence="1 2">KCTC 32217</strain>
    </source>
</reference>
<dbReference type="EMBL" id="JAHCMY010000020">
    <property type="protein sequence ID" value="MBS9525835.1"/>
    <property type="molecule type" value="Genomic_DNA"/>
</dbReference>